<dbReference type="HOGENOM" id="CLU_1521376_0_0_1"/>
<reference evidence="2" key="1">
    <citation type="journal article" date="2014" name="Proc. Natl. Acad. Sci. U.S.A.">
        <title>Extensive sampling of basidiomycete genomes demonstrates inadequacy of the white-rot/brown-rot paradigm for wood decay fungi.</title>
        <authorList>
            <person name="Riley R."/>
            <person name="Salamov A.A."/>
            <person name="Brown D.W."/>
            <person name="Nagy L.G."/>
            <person name="Floudas D."/>
            <person name="Held B.W."/>
            <person name="Levasseur A."/>
            <person name="Lombard V."/>
            <person name="Morin E."/>
            <person name="Otillar R."/>
            <person name="Lindquist E.A."/>
            <person name="Sun H."/>
            <person name="LaButti K.M."/>
            <person name="Schmutz J."/>
            <person name="Jabbour D."/>
            <person name="Luo H."/>
            <person name="Baker S.E."/>
            <person name="Pisabarro A.G."/>
            <person name="Walton J.D."/>
            <person name="Blanchette R.A."/>
            <person name="Henrissat B."/>
            <person name="Martin F."/>
            <person name="Cullen D."/>
            <person name="Hibbett D.S."/>
            <person name="Grigoriev I.V."/>
        </authorList>
    </citation>
    <scope>NUCLEOTIDE SEQUENCE [LARGE SCALE GENOMIC DNA]</scope>
    <source>
        <strain evidence="2">MUCL 33604</strain>
    </source>
</reference>
<evidence type="ECO:0008006" key="3">
    <source>
        <dbReference type="Google" id="ProtNLM"/>
    </source>
</evidence>
<dbReference type="InParanoid" id="A0A067Q851"/>
<name>A0A067Q851_9AGAM</name>
<gene>
    <name evidence="1" type="ORF">JAAARDRAFT_89653</name>
</gene>
<protein>
    <recommendedName>
        <fullName evidence="3">F-box domain-containing protein</fullName>
    </recommendedName>
</protein>
<dbReference type="OrthoDB" id="3256525at2759"/>
<accession>A0A067Q851</accession>
<feature type="non-terminal residue" evidence="1">
    <location>
        <position position="1"/>
    </location>
</feature>
<evidence type="ECO:0000313" key="2">
    <source>
        <dbReference type="Proteomes" id="UP000027265"/>
    </source>
</evidence>
<sequence>PINLPKLTTLRITSLNNPTVRQVCAWKLPTLTRLIVHKPPIGNHSLLDILHVHGGSLERVEFGPELDFFTSDHITPSLAICPRLRELSYHIFFVQAFDTPFNIVHRSLQCIQLHVRLNQMFNGRRGFIWPHIENHFSVFSGPCLPVLARVVLHGESWKVILQDPRFLPIHKQIRDRG</sequence>
<feature type="non-terminal residue" evidence="1">
    <location>
        <position position="177"/>
    </location>
</feature>
<dbReference type="AlphaFoldDB" id="A0A067Q851"/>
<evidence type="ECO:0000313" key="1">
    <source>
        <dbReference type="EMBL" id="KDQ63149.1"/>
    </source>
</evidence>
<organism evidence="1 2">
    <name type="scientific">Jaapia argillacea MUCL 33604</name>
    <dbReference type="NCBI Taxonomy" id="933084"/>
    <lineage>
        <taxon>Eukaryota</taxon>
        <taxon>Fungi</taxon>
        <taxon>Dikarya</taxon>
        <taxon>Basidiomycota</taxon>
        <taxon>Agaricomycotina</taxon>
        <taxon>Agaricomycetes</taxon>
        <taxon>Agaricomycetidae</taxon>
        <taxon>Jaapiales</taxon>
        <taxon>Jaapiaceae</taxon>
        <taxon>Jaapia</taxon>
    </lineage>
</organism>
<dbReference type="Proteomes" id="UP000027265">
    <property type="component" value="Unassembled WGS sequence"/>
</dbReference>
<keyword evidence="2" id="KW-1185">Reference proteome</keyword>
<proteinExistence type="predicted"/>
<dbReference type="EMBL" id="KL197710">
    <property type="protein sequence ID" value="KDQ63149.1"/>
    <property type="molecule type" value="Genomic_DNA"/>
</dbReference>